<proteinExistence type="predicted"/>
<dbReference type="GeneID" id="76834632"/>
<organism evidence="2 3">
    <name type="scientific">Methanogenium organophilum</name>
    <dbReference type="NCBI Taxonomy" id="2199"/>
    <lineage>
        <taxon>Archaea</taxon>
        <taxon>Methanobacteriati</taxon>
        <taxon>Methanobacteriota</taxon>
        <taxon>Stenosarchaea group</taxon>
        <taxon>Methanomicrobia</taxon>
        <taxon>Methanomicrobiales</taxon>
        <taxon>Methanomicrobiaceae</taxon>
        <taxon>Methanogenium</taxon>
    </lineage>
</organism>
<dbReference type="SUPFAM" id="SSF69322">
    <property type="entry name" value="Tricorn protease domain 2"/>
    <property type="match status" value="1"/>
</dbReference>
<dbReference type="AlphaFoldDB" id="A0A9X9S5Q1"/>
<accession>A0A9X9S5Q1</accession>
<keyword evidence="3" id="KW-1185">Reference proteome</keyword>
<dbReference type="EMBL" id="CP113361">
    <property type="protein sequence ID" value="WAI02419.1"/>
    <property type="molecule type" value="Genomic_DNA"/>
</dbReference>
<dbReference type="KEGG" id="mou:OU421_05980"/>
<evidence type="ECO:0000259" key="1">
    <source>
        <dbReference type="Pfam" id="PF13360"/>
    </source>
</evidence>
<dbReference type="SMART" id="SM00320">
    <property type="entry name" value="WD40"/>
    <property type="match status" value="4"/>
</dbReference>
<evidence type="ECO:0000313" key="2">
    <source>
        <dbReference type="EMBL" id="WAI02419.1"/>
    </source>
</evidence>
<evidence type="ECO:0000313" key="3">
    <source>
        <dbReference type="Proteomes" id="UP001163096"/>
    </source>
</evidence>
<dbReference type="InterPro" id="IPR015943">
    <property type="entry name" value="WD40/YVTN_repeat-like_dom_sf"/>
</dbReference>
<dbReference type="Pfam" id="PF13360">
    <property type="entry name" value="PQQ_2"/>
    <property type="match status" value="1"/>
</dbReference>
<gene>
    <name evidence="2" type="ORF">OU421_05980</name>
</gene>
<dbReference type="Proteomes" id="UP001163096">
    <property type="component" value="Chromosome"/>
</dbReference>
<sequence>MIGRFPTLISLLIFSLLLSFPTAAAEEWVCVSSEQPGFHIQDVAVSGDGAFRAITGDGGVILLTPAGRELWRSPDGRYRSVALSGDGDILVAGGDGLLVRHKNGTVLATVPSRYFVNGVAVNADGSRIAAVFEDETLRLYNATGVLLETTDTGDDLVSVAISPEGTYIAGGTDTGNVVFYSDTGEERWTYRLSSQPVTSLAMAEGGRTIAAVSEDGAAILLSRAGSLLWTGTAPHSGGVAVTADGAIGAIADMQDIRFMDRDGTHVGRIEEAVTPISFAMDDAGTYVMSTDGTRIYCFERGCAGAPDVSACPDVIQTSSSPEVPTGTVVEGTPAGGIPTPTRSPAPLLATVGGLLFGGGCSAAGRWRKK</sequence>
<dbReference type="InterPro" id="IPR001680">
    <property type="entry name" value="WD40_rpt"/>
</dbReference>
<dbReference type="Gene3D" id="2.130.10.10">
    <property type="entry name" value="YVTN repeat-like/Quinoprotein amine dehydrogenase"/>
    <property type="match status" value="1"/>
</dbReference>
<name>A0A9X9S5Q1_METOG</name>
<dbReference type="InterPro" id="IPR002372">
    <property type="entry name" value="PQQ_rpt_dom"/>
</dbReference>
<feature type="domain" description="Pyrrolo-quinoline quinone repeat" evidence="1">
    <location>
        <begin position="143"/>
        <end position="235"/>
    </location>
</feature>
<dbReference type="RefSeq" id="WP_268187699.1">
    <property type="nucleotide sequence ID" value="NZ_CP113361.1"/>
</dbReference>
<protein>
    <submittedName>
        <fullName evidence="2">WD40 repeat domain-containing protein</fullName>
    </submittedName>
</protein>
<reference evidence="2" key="1">
    <citation type="submission" date="2022-11" db="EMBL/GenBank/DDBJ databases">
        <title>Complete genome sequence of Methanogenium organophilum DSM 3596.</title>
        <authorList>
            <person name="Chen S.-C."/>
            <person name="Lai S.-J."/>
            <person name="You Y.-T."/>
        </authorList>
    </citation>
    <scope>NUCLEOTIDE SEQUENCE</scope>
    <source>
        <strain evidence="2">DSM 3596</strain>
    </source>
</reference>